<dbReference type="RefSeq" id="XP_001700110.2">
    <property type="nucleotide sequence ID" value="XM_001700058.2"/>
</dbReference>
<feature type="compositionally biased region" description="Basic residues" evidence="4">
    <location>
        <begin position="1"/>
        <end position="11"/>
    </location>
</feature>
<evidence type="ECO:0000256" key="1">
    <source>
        <dbReference type="ARBA" id="ARBA00022722"/>
    </source>
</evidence>
<organism evidence="6 7">
    <name type="scientific">Chlamydomonas reinhardtii</name>
    <name type="common">Chlamydomonas smithii</name>
    <dbReference type="NCBI Taxonomy" id="3055"/>
    <lineage>
        <taxon>Eukaryota</taxon>
        <taxon>Viridiplantae</taxon>
        <taxon>Chlorophyta</taxon>
        <taxon>core chlorophytes</taxon>
        <taxon>Chlorophyceae</taxon>
        <taxon>CS clade</taxon>
        <taxon>Chlamydomonadales</taxon>
        <taxon>Chlamydomonadaceae</taxon>
        <taxon>Chlamydomonas</taxon>
    </lineage>
</organism>
<dbReference type="AlphaFoldDB" id="A0A2K3DK60"/>
<dbReference type="InterPro" id="IPR013520">
    <property type="entry name" value="Ribonucl_H"/>
</dbReference>
<dbReference type="STRING" id="3055.A0A2K3DK60"/>
<dbReference type="GO" id="GO:0003676">
    <property type="term" value="F:nucleic acid binding"/>
    <property type="evidence" value="ECO:0007669"/>
    <property type="project" value="InterPro"/>
</dbReference>
<gene>
    <name evidence="6" type="ORF">CHLRE_07g334400v5</name>
</gene>
<protein>
    <recommendedName>
        <fullName evidence="5">Exonuclease domain-containing protein</fullName>
    </recommendedName>
</protein>
<sequence length="585" mass="63292">MDRNLQARRKAHTDVGADPPAPQEQPFNTFLRPSAPEGRPKRVAAMTATAKIAAIYARQPRTRSQRCGLATKSGTPPAALPQRLEQPARGKKRTRVGTAVVVAPEAPDRDEAMIEANPAGLEPADQTPEQPLSAMALEAQQAQQETPTIPRMGAAEAVAATAAATVQDVAATAAVASAAVLAEDGCLMAAAVERAAVETAQSAGRAAPVAEAAAVAHELPTPPPREQPQSPNVQAAMQEQKQEQKQAQKQAQEKEQKREQEKEQDQAQAQEQEQAQEQTQEQEQDQAQEQEQAQEQTQEQEQDQAQAQEQEQEQEQAQEQAQEQPQPQAQARHAAGAGPAAGAGAVVGAQATGEVAGIAVAPPPAAAPARSWAPQLPWTALRQPQGYSLVVDTETTGFPRRLPGTPMNGFIREQVPYTDLEGWSTARIVSIAWRVLAPDGRMELQEHGYRIVRPVGFVIPADAVQIHGISTQRATQEGLPLDQVLDELMSAIQRWNCGVIVAHNLKYDLNVILSELYRRNRAQDVARLERMEGVCTANCSKFYLGRYHKQAELLKALTDEDMRVAHDAECDAEACAKCYVALLQA</sequence>
<dbReference type="CDD" id="cd06127">
    <property type="entry name" value="DEDDh"/>
    <property type="match status" value="1"/>
</dbReference>
<evidence type="ECO:0000313" key="6">
    <source>
        <dbReference type="EMBL" id="PNW80900.1"/>
    </source>
</evidence>
<name>A0A2K3DK60_CHLRE</name>
<dbReference type="InterPro" id="IPR036397">
    <property type="entry name" value="RNaseH_sf"/>
</dbReference>
<dbReference type="PANTHER" id="PTHR30231:SF4">
    <property type="entry name" value="PROTEIN NEN2"/>
    <property type="match status" value="1"/>
</dbReference>
<feature type="compositionally biased region" description="Low complexity" evidence="4">
    <location>
        <begin position="289"/>
        <end position="309"/>
    </location>
</feature>
<accession>A0A2K3DK60</accession>
<evidence type="ECO:0000256" key="3">
    <source>
        <dbReference type="ARBA" id="ARBA00022839"/>
    </source>
</evidence>
<feature type="domain" description="Exonuclease" evidence="5">
    <location>
        <begin position="387"/>
        <end position="585"/>
    </location>
</feature>
<keyword evidence="7" id="KW-1185">Reference proteome</keyword>
<dbReference type="OrthoDB" id="547162at2759"/>
<dbReference type="SUPFAM" id="SSF53098">
    <property type="entry name" value="Ribonuclease H-like"/>
    <property type="match status" value="1"/>
</dbReference>
<feature type="region of interest" description="Disordered" evidence="4">
    <location>
        <begin position="200"/>
        <end position="337"/>
    </location>
</feature>
<feature type="compositionally biased region" description="Low complexity" evidence="4">
    <location>
        <begin position="317"/>
        <end position="337"/>
    </location>
</feature>
<dbReference type="EMBL" id="CM008968">
    <property type="protein sequence ID" value="PNW80900.1"/>
    <property type="molecule type" value="Genomic_DNA"/>
</dbReference>
<dbReference type="Gramene" id="PNW80900">
    <property type="protein sequence ID" value="PNW80900"/>
    <property type="gene ID" value="CHLRE_07g334400v5"/>
</dbReference>
<keyword evidence="2" id="KW-0378">Hydrolase</keyword>
<keyword evidence="3" id="KW-0269">Exonuclease</keyword>
<dbReference type="InParanoid" id="A0A2K3DK60"/>
<proteinExistence type="predicted"/>
<feature type="compositionally biased region" description="Low complexity" evidence="4">
    <location>
        <begin position="200"/>
        <end position="216"/>
    </location>
</feature>
<evidence type="ECO:0000256" key="4">
    <source>
        <dbReference type="SAM" id="MobiDB-lite"/>
    </source>
</evidence>
<feature type="compositionally biased region" description="Low complexity" evidence="4">
    <location>
        <begin position="266"/>
        <end position="279"/>
    </location>
</feature>
<dbReference type="KEGG" id="cre:CHLRE_07g334400v5"/>
<feature type="compositionally biased region" description="Low complexity" evidence="4">
    <location>
        <begin position="227"/>
        <end position="239"/>
    </location>
</feature>
<dbReference type="SMART" id="SM00479">
    <property type="entry name" value="EXOIII"/>
    <property type="match status" value="1"/>
</dbReference>
<feature type="region of interest" description="Disordered" evidence="4">
    <location>
        <begin position="1"/>
        <end position="41"/>
    </location>
</feature>
<dbReference type="Proteomes" id="UP000006906">
    <property type="component" value="Chromosome 7"/>
</dbReference>
<dbReference type="PaxDb" id="3055-EDO98404"/>
<evidence type="ECO:0000256" key="2">
    <source>
        <dbReference type="ARBA" id="ARBA00022801"/>
    </source>
</evidence>
<evidence type="ECO:0000313" key="7">
    <source>
        <dbReference type="Proteomes" id="UP000006906"/>
    </source>
</evidence>
<dbReference type="PANTHER" id="PTHR30231">
    <property type="entry name" value="DNA POLYMERASE III SUBUNIT EPSILON"/>
    <property type="match status" value="1"/>
</dbReference>
<feature type="region of interest" description="Disordered" evidence="4">
    <location>
        <begin position="59"/>
        <end position="97"/>
    </location>
</feature>
<dbReference type="GeneID" id="5725713"/>
<dbReference type="InterPro" id="IPR012337">
    <property type="entry name" value="RNaseH-like_sf"/>
</dbReference>
<dbReference type="Gene3D" id="3.30.420.10">
    <property type="entry name" value="Ribonuclease H-like superfamily/Ribonuclease H"/>
    <property type="match status" value="1"/>
</dbReference>
<dbReference type="ExpressionAtlas" id="A0A2K3DK60">
    <property type="expression patterns" value="baseline and differential"/>
</dbReference>
<dbReference type="GO" id="GO:0008408">
    <property type="term" value="F:3'-5' exonuclease activity"/>
    <property type="evidence" value="ECO:0000318"/>
    <property type="project" value="GO_Central"/>
</dbReference>
<keyword evidence="1" id="KW-0540">Nuclease</keyword>
<feature type="compositionally biased region" description="Basic and acidic residues" evidence="4">
    <location>
        <begin position="240"/>
        <end position="265"/>
    </location>
</feature>
<reference evidence="6 7" key="1">
    <citation type="journal article" date="2007" name="Science">
        <title>The Chlamydomonas genome reveals the evolution of key animal and plant functions.</title>
        <authorList>
            <person name="Merchant S.S."/>
            <person name="Prochnik S.E."/>
            <person name="Vallon O."/>
            <person name="Harris E.H."/>
            <person name="Karpowicz S.J."/>
            <person name="Witman G.B."/>
            <person name="Terry A."/>
            <person name="Salamov A."/>
            <person name="Fritz-Laylin L.K."/>
            <person name="Marechal-Drouard L."/>
            <person name="Marshall W.F."/>
            <person name="Qu L.H."/>
            <person name="Nelson D.R."/>
            <person name="Sanderfoot A.A."/>
            <person name="Spalding M.H."/>
            <person name="Kapitonov V.V."/>
            <person name="Ren Q."/>
            <person name="Ferris P."/>
            <person name="Lindquist E."/>
            <person name="Shapiro H."/>
            <person name="Lucas S.M."/>
            <person name="Grimwood J."/>
            <person name="Schmutz J."/>
            <person name="Cardol P."/>
            <person name="Cerutti H."/>
            <person name="Chanfreau G."/>
            <person name="Chen C.L."/>
            <person name="Cognat V."/>
            <person name="Croft M.T."/>
            <person name="Dent R."/>
            <person name="Dutcher S."/>
            <person name="Fernandez E."/>
            <person name="Fukuzawa H."/>
            <person name="Gonzalez-Ballester D."/>
            <person name="Gonzalez-Halphen D."/>
            <person name="Hallmann A."/>
            <person name="Hanikenne M."/>
            <person name="Hippler M."/>
            <person name="Inwood W."/>
            <person name="Jabbari K."/>
            <person name="Kalanon M."/>
            <person name="Kuras R."/>
            <person name="Lefebvre P.A."/>
            <person name="Lemaire S.D."/>
            <person name="Lobanov A.V."/>
            <person name="Lohr M."/>
            <person name="Manuell A."/>
            <person name="Meier I."/>
            <person name="Mets L."/>
            <person name="Mittag M."/>
            <person name="Mittelmeier T."/>
            <person name="Moroney J.V."/>
            <person name="Moseley J."/>
            <person name="Napoli C."/>
            <person name="Nedelcu A.M."/>
            <person name="Niyogi K."/>
            <person name="Novoselov S.V."/>
            <person name="Paulsen I.T."/>
            <person name="Pazour G."/>
            <person name="Purton S."/>
            <person name="Ral J.P."/>
            <person name="Riano-Pachon D.M."/>
            <person name="Riekhof W."/>
            <person name="Rymarquis L."/>
            <person name="Schroda M."/>
            <person name="Stern D."/>
            <person name="Umen J."/>
            <person name="Willows R."/>
            <person name="Wilson N."/>
            <person name="Zimmer S.L."/>
            <person name="Allmer J."/>
            <person name="Balk J."/>
            <person name="Bisova K."/>
            <person name="Chen C.J."/>
            <person name="Elias M."/>
            <person name="Gendler K."/>
            <person name="Hauser C."/>
            <person name="Lamb M.R."/>
            <person name="Ledford H."/>
            <person name="Long J.C."/>
            <person name="Minagawa J."/>
            <person name="Page M.D."/>
            <person name="Pan J."/>
            <person name="Pootakham W."/>
            <person name="Roje S."/>
            <person name="Rose A."/>
            <person name="Stahlberg E."/>
            <person name="Terauchi A.M."/>
            <person name="Yang P."/>
            <person name="Ball S."/>
            <person name="Bowler C."/>
            <person name="Dieckmann C.L."/>
            <person name="Gladyshev V.N."/>
            <person name="Green P."/>
            <person name="Jorgensen R."/>
            <person name="Mayfield S."/>
            <person name="Mueller-Roeber B."/>
            <person name="Rajamani S."/>
            <person name="Sayre R.T."/>
            <person name="Brokstein P."/>
            <person name="Dubchak I."/>
            <person name="Goodstein D."/>
            <person name="Hornick L."/>
            <person name="Huang Y.W."/>
            <person name="Jhaveri J."/>
            <person name="Luo Y."/>
            <person name="Martinez D."/>
            <person name="Ngau W.C."/>
            <person name="Otillar B."/>
            <person name="Poliakov A."/>
            <person name="Porter A."/>
            <person name="Szajkowski L."/>
            <person name="Werner G."/>
            <person name="Zhou K."/>
            <person name="Grigoriev I.V."/>
            <person name="Rokhsar D.S."/>
            <person name="Grossman A.R."/>
        </authorList>
    </citation>
    <scope>NUCLEOTIDE SEQUENCE [LARGE SCALE GENOMIC DNA]</scope>
    <source>
        <strain evidence="7">CC-503</strain>
    </source>
</reference>
<evidence type="ECO:0000259" key="5">
    <source>
        <dbReference type="SMART" id="SM00479"/>
    </source>
</evidence>